<protein>
    <submittedName>
        <fullName evidence="1">Uncharacterized protein</fullName>
    </submittedName>
</protein>
<dbReference type="RefSeq" id="WP_150440428.1">
    <property type="nucleotide sequence ID" value="NZ_VYKL01000019.1"/>
</dbReference>
<evidence type="ECO:0000313" key="1">
    <source>
        <dbReference type="EMBL" id="KAA9023551.1"/>
    </source>
</evidence>
<dbReference type="AlphaFoldDB" id="A0A5J5HQU5"/>
<name>A0A5J5HQU5_9BACI</name>
<dbReference type="EMBL" id="VYKL01000019">
    <property type="protein sequence ID" value="KAA9023551.1"/>
    <property type="molecule type" value="Genomic_DNA"/>
</dbReference>
<proteinExistence type="predicted"/>
<accession>A0A5J5HQU5</accession>
<gene>
    <name evidence="1" type="ORF">F4V44_12855</name>
</gene>
<evidence type="ECO:0000313" key="2">
    <source>
        <dbReference type="Proteomes" id="UP000326671"/>
    </source>
</evidence>
<organism evidence="1 2">
    <name type="scientific">Niallia endozanthoxylica</name>
    <dbReference type="NCBI Taxonomy" id="2036016"/>
    <lineage>
        <taxon>Bacteria</taxon>
        <taxon>Bacillati</taxon>
        <taxon>Bacillota</taxon>
        <taxon>Bacilli</taxon>
        <taxon>Bacillales</taxon>
        <taxon>Bacillaceae</taxon>
        <taxon>Niallia</taxon>
    </lineage>
</organism>
<dbReference type="Proteomes" id="UP000326671">
    <property type="component" value="Unassembled WGS sequence"/>
</dbReference>
<reference evidence="1 2" key="1">
    <citation type="submission" date="2019-09" db="EMBL/GenBank/DDBJ databases">
        <title>Whole genome sequences of isolates from the Mars Exploration Rovers.</title>
        <authorList>
            <person name="Seuylemezian A."/>
            <person name="Vaishampayan P."/>
        </authorList>
    </citation>
    <scope>NUCLEOTIDE SEQUENCE [LARGE SCALE GENOMIC DNA]</scope>
    <source>
        <strain evidence="1 2">MER_TA_151</strain>
    </source>
</reference>
<sequence length="141" mass="16642">MEAIRRCVRYADFPDTTNGFIGFKQFPDDDRAVRPFIPKKKNSDRGIAYVQIDSPEKMNEIARQVGAKTRGEFINEHGEPWKDDYAEYLSEKIGDYLVGYEERGKGLLVHVYNEEKKIDQWLELWCPRGEFVIRKNSRYRS</sequence>
<comment type="caution">
    <text evidence="1">The sequence shown here is derived from an EMBL/GenBank/DDBJ whole genome shotgun (WGS) entry which is preliminary data.</text>
</comment>
<keyword evidence="2" id="KW-1185">Reference proteome</keyword>